<name>A0A8S1GUR9_9PELO</name>
<dbReference type="GO" id="GO:0047756">
    <property type="term" value="F:chondroitin 4-sulfotransferase activity"/>
    <property type="evidence" value="ECO:0007669"/>
    <property type="project" value="InterPro"/>
</dbReference>
<proteinExistence type="predicted"/>
<accession>A0A8S1GUR9</accession>
<dbReference type="PANTHER" id="PTHR22900">
    <property type="entry name" value="PROTEIN CBG14245-RELATED"/>
    <property type="match status" value="1"/>
</dbReference>
<sequence length="322" mass="38369">MPFKVWRKQYLLILLLVTIFLLFSIKNWLFRPRDIDFSHFEFDIDQSCNMTQVMLSNSVEVLKELPLDLKPTPPYADKHVYLRMVPKYKIASCMTPKTMTTVIGGVLCNLVNASYNEGIVTKPCEAKLVMSLEQFEEQFNPNQNWTIIFGTRDPIDRFLSAFIDYCIRSKDDCRGCRSNMTCLIEKLPSLLRESALSKNRHPGIMMLHFMPQTWNCDFFRLYPHLQFLRYSQDYLNELHPQLEALLRRTTIPDYRIDLSMRKIREIRSRHTTRYSAFTPFFRQKLFENPRLIYILSQIYHHDYLLLGYPKPTIPESKSFLFW</sequence>
<dbReference type="Proteomes" id="UP000835052">
    <property type="component" value="Unassembled WGS sequence"/>
</dbReference>
<protein>
    <submittedName>
        <fullName evidence="1">Uncharacterized protein</fullName>
    </submittedName>
</protein>
<organism evidence="1 2">
    <name type="scientific">Caenorhabditis auriculariae</name>
    <dbReference type="NCBI Taxonomy" id="2777116"/>
    <lineage>
        <taxon>Eukaryota</taxon>
        <taxon>Metazoa</taxon>
        <taxon>Ecdysozoa</taxon>
        <taxon>Nematoda</taxon>
        <taxon>Chromadorea</taxon>
        <taxon>Rhabditida</taxon>
        <taxon>Rhabditina</taxon>
        <taxon>Rhabditomorpha</taxon>
        <taxon>Rhabditoidea</taxon>
        <taxon>Rhabditidae</taxon>
        <taxon>Peloderinae</taxon>
        <taxon>Caenorhabditis</taxon>
    </lineage>
</organism>
<comment type="caution">
    <text evidence="1">The sequence shown here is derived from an EMBL/GenBank/DDBJ whole genome shotgun (WGS) entry which is preliminary data.</text>
</comment>
<dbReference type="AlphaFoldDB" id="A0A8S1GUR9"/>
<dbReference type="InterPro" id="IPR007669">
    <property type="entry name" value="Chst-1-like"/>
</dbReference>
<dbReference type="Pfam" id="PF03567">
    <property type="entry name" value="Sulfotransfer_2"/>
    <property type="match status" value="1"/>
</dbReference>
<dbReference type="GO" id="GO:0016020">
    <property type="term" value="C:membrane"/>
    <property type="evidence" value="ECO:0007669"/>
    <property type="project" value="InterPro"/>
</dbReference>
<evidence type="ECO:0000313" key="2">
    <source>
        <dbReference type="Proteomes" id="UP000835052"/>
    </source>
</evidence>
<dbReference type="GO" id="GO:1902884">
    <property type="term" value="P:positive regulation of response to oxidative stress"/>
    <property type="evidence" value="ECO:0007669"/>
    <property type="project" value="InterPro"/>
</dbReference>
<dbReference type="OrthoDB" id="408912at2759"/>
<dbReference type="InterPro" id="IPR005331">
    <property type="entry name" value="Sulfotransferase"/>
</dbReference>
<evidence type="ECO:0000313" key="1">
    <source>
        <dbReference type="EMBL" id="CAD6186588.1"/>
    </source>
</evidence>
<reference evidence="1" key="1">
    <citation type="submission" date="2020-10" db="EMBL/GenBank/DDBJ databases">
        <authorList>
            <person name="Kikuchi T."/>
        </authorList>
    </citation>
    <scope>NUCLEOTIDE SEQUENCE</scope>
    <source>
        <strain evidence="1">NKZ352</strain>
    </source>
</reference>
<gene>
    <name evidence="1" type="ORF">CAUJ_LOCUS2507</name>
</gene>
<dbReference type="PANTHER" id="PTHR22900:SF5">
    <property type="entry name" value="PROTEIN CBG14245"/>
    <property type="match status" value="1"/>
</dbReference>
<dbReference type="EMBL" id="CAJGYM010000005">
    <property type="protein sequence ID" value="CAD6186588.1"/>
    <property type="molecule type" value="Genomic_DNA"/>
</dbReference>
<dbReference type="GO" id="GO:0050650">
    <property type="term" value="P:chondroitin sulfate proteoglycan biosynthetic process"/>
    <property type="evidence" value="ECO:0007669"/>
    <property type="project" value="InterPro"/>
</dbReference>
<keyword evidence="2" id="KW-1185">Reference proteome</keyword>